<dbReference type="PRINTS" id="PR00471">
    <property type="entry name" value="ACETATEKNASE"/>
</dbReference>
<dbReference type="PANTHER" id="PTHR21060">
    <property type="entry name" value="ACETATE KINASE"/>
    <property type="match status" value="1"/>
</dbReference>
<dbReference type="GO" id="GO:0005524">
    <property type="term" value="F:ATP binding"/>
    <property type="evidence" value="ECO:0007669"/>
    <property type="project" value="UniProtKB-KW"/>
</dbReference>
<dbReference type="Proteomes" id="UP000606730">
    <property type="component" value="Unassembled WGS sequence"/>
</dbReference>
<keyword evidence="4 9" id="KW-0479">Metal-binding</keyword>
<feature type="binding site" evidence="9">
    <location>
        <position position="11"/>
    </location>
    <ligand>
        <name>Mg(2+)</name>
        <dbReference type="ChEBI" id="CHEBI:18420"/>
    </ligand>
</feature>
<dbReference type="PROSITE" id="PS01076">
    <property type="entry name" value="ACETATE_KINASE_2"/>
    <property type="match status" value="1"/>
</dbReference>
<feature type="site" description="Transition state stabilizer" evidence="9">
    <location>
        <position position="232"/>
    </location>
</feature>
<reference evidence="11" key="2">
    <citation type="submission" date="2020-09" db="EMBL/GenBank/DDBJ databases">
        <authorList>
            <person name="Sun Q."/>
            <person name="Zhou Y."/>
        </authorList>
    </citation>
    <scope>NUCLEOTIDE SEQUENCE</scope>
    <source>
        <strain evidence="11">CGMCC 1.16012</strain>
    </source>
</reference>
<comment type="similarity">
    <text evidence="1 9 10">Belongs to the acetokinase family.</text>
</comment>
<evidence type="ECO:0000313" key="11">
    <source>
        <dbReference type="EMBL" id="GGE44479.1"/>
    </source>
</evidence>
<comment type="subunit">
    <text evidence="9">Homodimer.</text>
</comment>
<dbReference type="GO" id="GO:0000287">
    <property type="term" value="F:magnesium ion binding"/>
    <property type="evidence" value="ECO:0007669"/>
    <property type="project" value="UniProtKB-UniRule"/>
</dbReference>
<comment type="cofactor">
    <cofactor evidence="9">
        <name>Mg(2+)</name>
        <dbReference type="ChEBI" id="CHEBI:18420"/>
    </cofactor>
    <cofactor evidence="9">
        <name>Mn(2+)</name>
        <dbReference type="ChEBI" id="CHEBI:29035"/>
    </cofactor>
    <text evidence="9">Mg(2+). Can also accept Mn(2+).</text>
</comment>
<evidence type="ECO:0000256" key="7">
    <source>
        <dbReference type="ARBA" id="ARBA00022840"/>
    </source>
</evidence>
<keyword evidence="5 9" id="KW-0547">Nucleotide-binding</keyword>
<feature type="binding site" evidence="9">
    <location>
        <position position="368"/>
    </location>
    <ligand>
        <name>Mg(2+)</name>
        <dbReference type="ChEBI" id="CHEBI:18420"/>
    </ligand>
</feature>
<sequence>MTVGGDILVLNAGSSSIKFALFDAKLNEKLSGIAAEIGGGGFLQIDDEKQATPFIDHRAALTGILKALEKRGVKPTELAAAAHRVVHGGRHLTRPVRITPEVTTEIAACSPLAPLHNPHNLAAILALAEAAPDLPQFASFDTSFHATNPEVATRFAIPRMQETQGIRRYGFHGLSYASLTESLPVVSKEKLPSRLLAFHLGNGASLCAIKNGKSIATTMGYSPLDGLTMGTRSGGIDANAVLKLVEENGLERTKAILNHESGLLGLSGGKSDMRKLMLDQSADSAFAIEHFCYWSLRHAGSLISALEGLDAIAFTGGIGENAIGVRARILRGLEWIGARMDPDANHRNGPRLHAKSSKIAIWVIKAEEEKMIATDALRLMND</sequence>
<gene>
    <name evidence="9 11" type="primary">ackA</name>
    <name evidence="11" type="ORF">GCM10011517_10120</name>
</gene>
<organism evidence="11 12">
    <name type="scientific">Actibacterium pelagium</name>
    <dbReference type="NCBI Taxonomy" id="2029103"/>
    <lineage>
        <taxon>Bacteria</taxon>
        <taxon>Pseudomonadati</taxon>
        <taxon>Pseudomonadota</taxon>
        <taxon>Alphaproteobacteria</taxon>
        <taxon>Rhodobacterales</taxon>
        <taxon>Roseobacteraceae</taxon>
        <taxon>Actibacterium</taxon>
    </lineage>
</organism>
<dbReference type="EC" id="2.7.2.1" evidence="9"/>
<evidence type="ECO:0000256" key="3">
    <source>
        <dbReference type="ARBA" id="ARBA00022679"/>
    </source>
</evidence>
<keyword evidence="3 9" id="KW-0808">Transferase</keyword>
<name>A0A917ADN0_9RHOB</name>
<evidence type="ECO:0000256" key="6">
    <source>
        <dbReference type="ARBA" id="ARBA00022777"/>
    </source>
</evidence>
<comment type="catalytic activity">
    <reaction evidence="9">
        <text>acetate + ATP = acetyl phosphate + ADP</text>
        <dbReference type="Rhea" id="RHEA:11352"/>
        <dbReference type="ChEBI" id="CHEBI:22191"/>
        <dbReference type="ChEBI" id="CHEBI:30089"/>
        <dbReference type="ChEBI" id="CHEBI:30616"/>
        <dbReference type="ChEBI" id="CHEBI:456216"/>
        <dbReference type="EC" id="2.7.2.1"/>
    </reaction>
</comment>
<evidence type="ECO:0000256" key="1">
    <source>
        <dbReference type="ARBA" id="ARBA00008748"/>
    </source>
</evidence>
<dbReference type="PANTHER" id="PTHR21060:SF21">
    <property type="entry name" value="ACETATE KINASE"/>
    <property type="match status" value="1"/>
</dbReference>
<evidence type="ECO:0000256" key="2">
    <source>
        <dbReference type="ARBA" id="ARBA00022490"/>
    </source>
</evidence>
<dbReference type="InterPro" id="IPR043129">
    <property type="entry name" value="ATPase_NBD"/>
</dbReference>
<evidence type="ECO:0000256" key="8">
    <source>
        <dbReference type="ARBA" id="ARBA00022842"/>
    </source>
</evidence>
<dbReference type="GO" id="GO:0006085">
    <property type="term" value="P:acetyl-CoA biosynthetic process"/>
    <property type="evidence" value="ECO:0007669"/>
    <property type="project" value="UniProtKB-UniRule"/>
</dbReference>
<dbReference type="EMBL" id="BMKN01000001">
    <property type="protein sequence ID" value="GGE44479.1"/>
    <property type="molecule type" value="Genomic_DNA"/>
</dbReference>
<dbReference type="OrthoDB" id="9802453at2"/>
<feature type="binding site" evidence="9">
    <location>
        <begin position="199"/>
        <end position="203"/>
    </location>
    <ligand>
        <name>ATP</name>
        <dbReference type="ChEBI" id="CHEBI:30616"/>
    </ligand>
</feature>
<dbReference type="InterPro" id="IPR023865">
    <property type="entry name" value="Aliphatic_acid_kinase_CS"/>
</dbReference>
<dbReference type="PIRSF" id="PIRSF000722">
    <property type="entry name" value="Acetate_prop_kin"/>
    <property type="match status" value="1"/>
</dbReference>
<dbReference type="SUPFAM" id="SSF53067">
    <property type="entry name" value="Actin-like ATPase domain"/>
    <property type="match status" value="2"/>
</dbReference>
<feature type="site" description="Transition state stabilizer" evidence="9">
    <location>
        <position position="172"/>
    </location>
</feature>
<dbReference type="InterPro" id="IPR000890">
    <property type="entry name" value="Aliphatic_acid_kin_short-chain"/>
</dbReference>
<keyword evidence="12" id="KW-1185">Reference proteome</keyword>
<reference evidence="11" key="1">
    <citation type="journal article" date="2014" name="Int. J. Syst. Evol. Microbiol.">
        <title>Complete genome sequence of Corynebacterium casei LMG S-19264T (=DSM 44701T), isolated from a smear-ripened cheese.</title>
        <authorList>
            <consortium name="US DOE Joint Genome Institute (JGI-PGF)"/>
            <person name="Walter F."/>
            <person name="Albersmeier A."/>
            <person name="Kalinowski J."/>
            <person name="Ruckert C."/>
        </authorList>
    </citation>
    <scope>NUCLEOTIDE SEQUENCE</scope>
    <source>
        <strain evidence="11">CGMCC 1.16012</strain>
    </source>
</reference>
<dbReference type="Pfam" id="PF00871">
    <property type="entry name" value="Acetate_kinase"/>
    <property type="match status" value="1"/>
</dbReference>
<keyword evidence="7 9" id="KW-0067">ATP-binding</keyword>
<dbReference type="Gene3D" id="3.30.420.40">
    <property type="match status" value="2"/>
</dbReference>
<comment type="caution">
    <text evidence="11">The sequence shown here is derived from an EMBL/GenBank/DDBJ whole genome shotgun (WGS) entry which is preliminary data.</text>
</comment>
<dbReference type="GO" id="GO:0008776">
    <property type="term" value="F:acetate kinase activity"/>
    <property type="evidence" value="ECO:0007669"/>
    <property type="project" value="UniProtKB-UniRule"/>
</dbReference>
<dbReference type="InterPro" id="IPR004372">
    <property type="entry name" value="Ac/propionate_kinase"/>
</dbReference>
<comment type="subcellular location">
    <subcellularLocation>
        <location evidence="9">Cytoplasm</location>
    </subcellularLocation>
</comment>
<dbReference type="GO" id="GO:0006083">
    <property type="term" value="P:acetate metabolic process"/>
    <property type="evidence" value="ECO:0007669"/>
    <property type="project" value="TreeGrafter"/>
</dbReference>
<dbReference type="AlphaFoldDB" id="A0A917ADN0"/>
<keyword evidence="6 9" id="KW-0418">Kinase</keyword>
<feature type="binding site" evidence="9">
    <location>
        <position position="84"/>
    </location>
    <ligand>
        <name>substrate</name>
    </ligand>
</feature>
<proteinExistence type="inferred from homology"/>
<dbReference type="HAMAP" id="MF_00020">
    <property type="entry name" value="Acetate_kinase"/>
    <property type="match status" value="1"/>
</dbReference>
<feature type="active site" description="Proton donor/acceptor" evidence="9">
    <location>
        <position position="141"/>
    </location>
</feature>
<evidence type="ECO:0000256" key="5">
    <source>
        <dbReference type="ARBA" id="ARBA00022741"/>
    </source>
</evidence>
<evidence type="ECO:0000256" key="10">
    <source>
        <dbReference type="RuleBase" id="RU003835"/>
    </source>
</evidence>
<dbReference type="NCBIfam" id="TIGR00016">
    <property type="entry name" value="ackA"/>
    <property type="match status" value="1"/>
</dbReference>
<dbReference type="PROSITE" id="PS01075">
    <property type="entry name" value="ACETATE_KINASE_1"/>
    <property type="match status" value="1"/>
</dbReference>
<comment type="function">
    <text evidence="9">Catalyzes the formation of acetyl phosphate from acetate and ATP. Can also catalyze the reverse reaction.</text>
</comment>
<keyword evidence="8 9" id="KW-0460">Magnesium</keyword>
<keyword evidence="2 9" id="KW-0963">Cytoplasm</keyword>
<protein>
    <recommendedName>
        <fullName evidence="9">Acetate kinase</fullName>
        <ecNumber evidence="9">2.7.2.1</ecNumber>
    </recommendedName>
    <alternativeName>
        <fullName evidence="9">Acetokinase</fullName>
    </alternativeName>
</protein>
<evidence type="ECO:0000256" key="4">
    <source>
        <dbReference type="ARBA" id="ARBA00022723"/>
    </source>
</evidence>
<comment type="pathway">
    <text evidence="9">Metabolic intermediate biosynthesis; acetyl-CoA biosynthesis; acetyl-CoA from acetate: step 1/2.</text>
</comment>
<dbReference type="RefSeq" id="WP_095596136.1">
    <property type="nucleotide sequence ID" value="NZ_BMKN01000001.1"/>
</dbReference>
<evidence type="ECO:0000313" key="12">
    <source>
        <dbReference type="Proteomes" id="UP000606730"/>
    </source>
</evidence>
<dbReference type="GO" id="GO:0005829">
    <property type="term" value="C:cytosol"/>
    <property type="evidence" value="ECO:0007669"/>
    <property type="project" value="TreeGrafter"/>
</dbReference>
<accession>A0A917ADN0</accession>
<evidence type="ECO:0000256" key="9">
    <source>
        <dbReference type="HAMAP-Rule" id="MF_00020"/>
    </source>
</evidence>
<feature type="binding site" evidence="9">
    <location>
        <position position="18"/>
    </location>
    <ligand>
        <name>ATP</name>
        <dbReference type="ChEBI" id="CHEBI:30616"/>
    </ligand>
</feature>
<feature type="binding site" evidence="9">
    <location>
        <begin position="317"/>
        <end position="321"/>
    </location>
    <ligand>
        <name>ATP</name>
        <dbReference type="ChEBI" id="CHEBI:30616"/>
    </ligand>
</feature>
<feature type="binding site" evidence="9">
    <location>
        <begin position="272"/>
        <end position="274"/>
    </location>
    <ligand>
        <name>ATP</name>
        <dbReference type="ChEBI" id="CHEBI:30616"/>
    </ligand>
</feature>